<dbReference type="Proteomes" id="UP001150581">
    <property type="component" value="Unassembled WGS sequence"/>
</dbReference>
<evidence type="ECO:0000313" key="1">
    <source>
        <dbReference type="EMBL" id="KAJ1901217.1"/>
    </source>
</evidence>
<protein>
    <submittedName>
        <fullName evidence="1">Uncharacterized protein</fullName>
    </submittedName>
</protein>
<gene>
    <name evidence="1" type="ORF">LPJ66_000931</name>
</gene>
<sequence>MAFRSAYGRGSLAVSAAYKGVRSASHVPPLTMSRLLPLGSIHPRYAAGGAKQMSHVPNFEDKYKAKLLQKAKAEGVATIEELKKKKREEIATKEEDQHQRIEATTAPINGTQGSRSAASSKKSPSNLPPSTKTLDQIMRVELLENNTAEEISDVWNKYHATRDTISAVIPTSTYTDLLQVARKNPIFIIPLPRKEGVEFYFLQFEHHQVHFTSLIEYKTNTVNARPYLTLTHYTDLMQGKGVVLMRGEMDGEQRFLDVQNAQYLALQMQQFYVTGGPEKRALLEKFNQRPEEFDYQELMSVAEKL</sequence>
<name>A0ACC1IUL1_9FUNG</name>
<proteinExistence type="predicted"/>
<dbReference type="EMBL" id="JANBPG010000038">
    <property type="protein sequence ID" value="KAJ1901217.1"/>
    <property type="molecule type" value="Genomic_DNA"/>
</dbReference>
<accession>A0ACC1IUL1</accession>
<comment type="caution">
    <text evidence="1">The sequence shown here is derived from an EMBL/GenBank/DDBJ whole genome shotgun (WGS) entry which is preliminary data.</text>
</comment>
<reference evidence="1" key="1">
    <citation type="submission" date="2022-07" db="EMBL/GenBank/DDBJ databases">
        <title>Phylogenomic reconstructions and comparative analyses of Kickxellomycotina fungi.</title>
        <authorList>
            <person name="Reynolds N.K."/>
            <person name="Stajich J.E."/>
            <person name="Barry K."/>
            <person name="Grigoriev I.V."/>
            <person name="Crous P."/>
            <person name="Smith M.E."/>
        </authorList>
    </citation>
    <scope>NUCLEOTIDE SEQUENCE</scope>
    <source>
        <strain evidence="1">Benny 63K</strain>
    </source>
</reference>
<evidence type="ECO:0000313" key="2">
    <source>
        <dbReference type="Proteomes" id="UP001150581"/>
    </source>
</evidence>
<keyword evidence="2" id="KW-1185">Reference proteome</keyword>
<organism evidence="1 2">
    <name type="scientific">Kickxella alabastrina</name>
    <dbReference type="NCBI Taxonomy" id="61397"/>
    <lineage>
        <taxon>Eukaryota</taxon>
        <taxon>Fungi</taxon>
        <taxon>Fungi incertae sedis</taxon>
        <taxon>Zoopagomycota</taxon>
        <taxon>Kickxellomycotina</taxon>
        <taxon>Kickxellomycetes</taxon>
        <taxon>Kickxellales</taxon>
        <taxon>Kickxellaceae</taxon>
        <taxon>Kickxella</taxon>
    </lineage>
</organism>